<dbReference type="Gene3D" id="3.40.50.1110">
    <property type="entry name" value="SGNH hydrolase"/>
    <property type="match status" value="1"/>
</dbReference>
<feature type="chain" id="PRO_5047016885" evidence="1">
    <location>
        <begin position="26"/>
        <end position="230"/>
    </location>
</feature>
<dbReference type="Pfam" id="PF13472">
    <property type="entry name" value="Lipase_GDSL_2"/>
    <property type="match status" value="1"/>
</dbReference>
<evidence type="ECO:0000256" key="1">
    <source>
        <dbReference type="SAM" id="SignalP"/>
    </source>
</evidence>
<proteinExistence type="predicted"/>
<dbReference type="PROSITE" id="PS01098">
    <property type="entry name" value="LIPASE_GDSL_SER"/>
    <property type="match status" value="1"/>
</dbReference>
<dbReference type="InterPro" id="IPR036514">
    <property type="entry name" value="SGNH_hydro_sf"/>
</dbReference>
<evidence type="ECO:0000313" key="4">
    <source>
        <dbReference type="Proteomes" id="UP001165302"/>
    </source>
</evidence>
<organism evidence="3 4">
    <name type="scientific">Sphingobacterium bovistauri</name>
    <dbReference type="NCBI Taxonomy" id="2781959"/>
    <lineage>
        <taxon>Bacteria</taxon>
        <taxon>Pseudomonadati</taxon>
        <taxon>Bacteroidota</taxon>
        <taxon>Sphingobacteriia</taxon>
        <taxon>Sphingobacteriales</taxon>
        <taxon>Sphingobacteriaceae</taxon>
        <taxon>Sphingobacterium</taxon>
    </lineage>
</organism>
<dbReference type="Proteomes" id="UP001165302">
    <property type="component" value="Unassembled WGS sequence"/>
</dbReference>
<dbReference type="InterPro" id="IPR051532">
    <property type="entry name" value="Ester_Hydrolysis_Enzymes"/>
</dbReference>
<accession>A0ABS7Z2M0</accession>
<dbReference type="RefSeq" id="WP_225551710.1">
    <property type="nucleotide sequence ID" value="NZ_JADEYP010000005.1"/>
</dbReference>
<dbReference type="InterPro" id="IPR013830">
    <property type="entry name" value="SGNH_hydro"/>
</dbReference>
<dbReference type="SUPFAM" id="SSF52266">
    <property type="entry name" value="SGNH hydrolase"/>
    <property type="match status" value="1"/>
</dbReference>
<sequence length="230" mass="25563">MNKKGITFATVFLGLTSLLSIDTMAQSAVDSNYIFSGYTDRLAVFNAMPKTKGPIIFLGDSLTEAGRWKDICPELPVLNRGISGDISFGVLARLDEVLRHKPSKVILMIGVNDLKKGIPTPYIIQNYYRIIQKIKTQSPKTKIVLNSLLPVNTSKLINGFEKVTNEDLMTLNLALRNLDNEFSGVQFVDLMPVVGDTNGELRAEMTPDGIHLEMKAYVEVVNFLKNKKVL</sequence>
<dbReference type="InterPro" id="IPR008265">
    <property type="entry name" value="Lipase_GDSL_AS"/>
</dbReference>
<reference evidence="3" key="1">
    <citation type="submission" date="2020-10" db="EMBL/GenBank/DDBJ databases">
        <authorList>
            <person name="Lu T."/>
            <person name="Wang Q."/>
            <person name="Han X."/>
        </authorList>
    </citation>
    <scope>NUCLEOTIDE SEQUENCE</scope>
    <source>
        <strain evidence="3">WQ 366</strain>
    </source>
</reference>
<dbReference type="PANTHER" id="PTHR30383">
    <property type="entry name" value="THIOESTERASE 1/PROTEASE 1/LYSOPHOSPHOLIPASE L1"/>
    <property type="match status" value="1"/>
</dbReference>
<keyword evidence="1" id="KW-0732">Signal</keyword>
<dbReference type="PANTHER" id="PTHR30383:SF5">
    <property type="entry name" value="SGNH HYDROLASE-TYPE ESTERASE DOMAIN-CONTAINING PROTEIN"/>
    <property type="match status" value="1"/>
</dbReference>
<dbReference type="EMBL" id="JADEYP010000005">
    <property type="protein sequence ID" value="MCA5004385.1"/>
    <property type="molecule type" value="Genomic_DNA"/>
</dbReference>
<protein>
    <submittedName>
        <fullName evidence="3">GDSL family lipase</fullName>
    </submittedName>
</protein>
<evidence type="ECO:0000313" key="3">
    <source>
        <dbReference type="EMBL" id="MCA5004385.1"/>
    </source>
</evidence>
<feature type="domain" description="SGNH hydrolase-type esterase" evidence="2">
    <location>
        <begin position="57"/>
        <end position="217"/>
    </location>
</feature>
<feature type="signal peptide" evidence="1">
    <location>
        <begin position="1"/>
        <end position="25"/>
    </location>
</feature>
<evidence type="ECO:0000259" key="2">
    <source>
        <dbReference type="Pfam" id="PF13472"/>
    </source>
</evidence>
<name>A0ABS7Z2M0_9SPHI</name>
<keyword evidence="4" id="KW-1185">Reference proteome</keyword>
<comment type="caution">
    <text evidence="3">The sequence shown here is derived from an EMBL/GenBank/DDBJ whole genome shotgun (WGS) entry which is preliminary data.</text>
</comment>
<gene>
    <name evidence="3" type="ORF">IPZ78_04330</name>
</gene>